<proteinExistence type="predicted"/>
<dbReference type="Gene3D" id="2.170.16.10">
    <property type="entry name" value="Hedgehog/Intein (Hint) domain"/>
    <property type="match status" value="1"/>
</dbReference>
<evidence type="ECO:0000313" key="2">
    <source>
        <dbReference type="EMBL" id="MTH63653.1"/>
    </source>
</evidence>
<name>A0A6L6IU18_9RHOB</name>
<protein>
    <submittedName>
        <fullName evidence="2">Hemolysin</fullName>
    </submittedName>
</protein>
<dbReference type="SUPFAM" id="SSF51294">
    <property type="entry name" value="Hedgehog/intein (Hint) domain"/>
    <property type="match status" value="1"/>
</dbReference>
<organism evidence="2 3">
    <name type="scientific">Paracoccus shanxieyensis</name>
    <dbReference type="NCBI Taxonomy" id="2675752"/>
    <lineage>
        <taxon>Bacteria</taxon>
        <taxon>Pseudomonadati</taxon>
        <taxon>Pseudomonadota</taxon>
        <taxon>Alphaproteobacteria</taxon>
        <taxon>Rhodobacterales</taxon>
        <taxon>Paracoccaceae</taxon>
        <taxon>Paracoccus</taxon>
    </lineage>
</organism>
<dbReference type="InterPro" id="IPR028992">
    <property type="entry name" value="Hedgehog/Intein_dom"/>
</dbReference>
<dbReference type="Pfam" id="PF13403">
    <property type="entry name" value="Hint_2"/>
    <property type="match status" value="1"/>
</dbReference>
<accession>A0A6L6IU18</accession>
<reference evidence="2 3" key="1">
    <citation type="submission" date="2019-11" db="EMBL/GenBank/DDBJ databases">
        <authorList>
            <person name="Dong K."/>
        </authorList>
    </citation>
    <scope>NUCLEOTIDE SEQUENCE [LARGE SCALE GENOMIC DNA]</scope>
    <source>
        <strain evidence="2 3">DK608</strain>
    </source>
</reference>
<dbReference type="Proteomes" id="UP000478740">
    <property type="component" value="Unassembled WGS sequence"/>
</dbReference>
<dbReference type="AlphaFoldDB" id="A0A6L6IU18"/>
<dbReference type="EMBL" id="WMII01000004">
    <property type="protein sequence ID" value="MTH63653.1"/>
    <property type="molecule type" value="Genomic_DNA"/>
</dbReference>
<keyword evidence="3" id="KW-1185">Reference proteome</keyword>
<feature type="domain" description="Hedgehog/Intein (Hint)" evidence="1">
    <location>
        <begin position="86"/>
        <end position="231"/>
    </location>
</feature>
<evidence type="ECO:0000313" key="3">
    <source>
        <dbReference type="Proteomes" id="UP000478740"/>
    </source>
</evidence>
<comment type="caution">
    <text evidence="2">The sequence shown here is derived from an EMBL/GenBank/DDBJ whole genome shotgun (WGS) entry which is preliminary data.</text>
</comment>
<sequence>MVTDTPFNQQNIEITATITPAFGSPITVTAPISGIANAITAAVPALQPVVTTILTPAVNGLVNTAALTIQPNTGATKTIPPAQLLCFVTGTLIETDRGMIAVQDLKAGDLVVTRDNGLQPIRWIGSVKMGKGALMAQPKLRPIRIKAGALGNDMPTADLLVSPQHRVLVRSKVAMKMFGALEVLVAAKQLLQIDGIDIAHDVAEAEYFHFLFDRHEVVNSNGAATESLFTGPEALKAVDREARQEIFSLFPQLRSDDFVATPARPIPAGRRSRKLAVRHAQRPGALVS</sequence>
<gene>
    <name evidence="2" type="ORF">GL284_05155</name>
</gene>
<dbReference type="InterPro" id="IPR036844">
    <property type="entry name" value="Hint_dom_sf"/>
</dbReference>
<evidence type="ECO:0000259" key="1">
    <source>
        <dbReference type="Pfam" id="PF13403"/>
    </source>
</evidence>